<dbReference type="GO" id="GO:0006287">
    <property type="term" value="P:base-excision repair, gap-filling"/>
    <property type="evidence" value="ECO:0007669"/>
    <property type="project" value="TreeGrafter"/>
</dbReference>
<comment type="function">
    <text evidence="17 19">DNA polymerase II participates in chromosomal DNA replication.</text>
</comment>
<dbReference type="Pfam" id="PF03104">
    <property type="entry name" value="DNA_pol_B_exo1"/>
    <property type="match status" value="1"/>
</dbReference>
<evidence type="ECO:0000256" key="3">
    <source>
        <dbReference type="ARBA" id="ARBA00005755"/>
    </source>
</evidence>
<keyword evidence="14 19" id="KW-0238">DNA-binding</keyword>
<evidence type="ECO:0000256" key="9">
    <source>
        <dbReference type="ARBA" id="ARBA00022771"/>
    </source>
</evidence>
<dbReference type="GO" id="GO:0051539">
    <property type="term" value="F:4 iron, 4 sulfur cluster binding"/>
    <property type="evidence" value="ECO:0007669"/>
    <property type="project" value="UniProtKB-KW"/>
</dbReference>
<keyword evidence="11 19" id="KW-0239">DNA-directed DNA polymerase</keyword>
<comment type="subcellular location">
    <subcellularLocation>
        <location evidence="2 19">Nucleus</location>
    </subcellularLocation>
</comment>
<evidence type="ECO:0000256" key="10">
    <source>
        <dbReference type="ARBA" id="ARBA00022833"/>
    </source>
</evidence>
<dbReference type="FunFam" id="1.10.132.60:FF:000002">
    <property type="entry name" value="DNA polymerase epsilon catalytic subunit"/>
    <property type="match status" value="1"/>
</dbReference>
<dbReference type="GO" id="GO:0003677">
    <property type="term" value="F:DNA binding"/>
    <property type="evidence" value="ECO:0007669"/>
    <property type="project" value="UniProtKB-KW"/>
</dbReference>
<accession>A0A0F7S6A6</accession>
<dbReference type="Pfam" id="PF22912">
    <property type="entry name" value="zf-DPOE"/>
    <property type="match status" value="1"/>
</dbReference>
<dbReference type="GO" id="GO:0000166">
    <property type="term" value="F:nucleotide binding"/>
    <property type="evidence" value="ECO:0007669"/>
    <property type="project" value="InterPro"/>
</dbReference>
<dbReference type="GO" id="GO:0008310">
    <property type="term" value="F:single-stranded DNA 3'-5' DNA exonuclease activity"/>
    <property type="evidence" value="ECO:0007669"/>
    <property type="project" value="TreeGrafter"/>
</dbReference>
<feature type="region of interest" description="Disordered" evidence="20">
    <location>
        <begin position="1"/>
        <end position="34"/>
    </location>
</feature>
<dbReference type="GO" id="GO:0000278">
    <property type="term" value="P:mitotic cell cycle"/>
    <property type="evidence" value="ECO:0007669"/>
    <property type="project" value="TreeGrafter"/>
</dbReference>
<dbReference type="Gene3D" id="3.30.342.10">
    <property type="entry name" value="DNA Polymerase, chain B, domain 1"/>
    <property type="match status" value="1"/>
</dbReference>
<keyword evidence="6 19" id="KW-0548">Nucleotidyltransferase</keyword>
<evidence type="ECO:0000256" key="2">
    <source>
        <dbReference type="ARBA" id="ARBA00004123"/>
    </source>
</evidence>
<comment type="catalytic activity">
    <reaction evidence="16 19">
        <text>DNA(n) + a 2'-deoxyribonucleoside 5'-triphosphate = DNA(n+1) + diphosphate</text>
        <dbReference type="Rhea" id="RHEA:22508"/>
        <dbReference type="Rhea" id="RHEA-COMP:17339"/>
        <dbReference type="Rhea" id="RHEA-COMP:17340"/>
        <dbReference type="ChEBI" id="CHEBI:33019"/>
        <dbReference type="ChEBI" id="CHEBI:61560"/>
        <dbReference type="ChEBI" id="CHEBI:173112"/>
        <dbReference type="EC" id="2.7.7.7"/>
    </reaction>
</comment>
<dbReference type="InterPro" id="IPR055191">
    <property type="entry name" value="POL2_thumb"/>
</dbReference>
<dbReference type="Pfam" id="PF22634">
    <property type="entry name" value="POL2_thumb"/>
    <property type="match status" value="1"/>
</dbReference>
<keyword evidence="7 19" id="KW-0235">DNA replication</keyword>
<dbReference type="GO" id="GO:0003887">
    <property type="term" value="F:DNA-directed DNA polymerase activity"/>
    <property type="evidence" value="ECO:0007669"/>
    <property type="project" value="UniProtKB-KW"/>
</dbReference>
<dbReference type="GO" id="GO:0008622">
    <property type="term" value="C:epsilon DNA polymerase complex"/>
    <property type="evidence" value="ECO:0007669"/>
    <property type="project" value="InterPro"/>
</dbReference>
<evidence type="ECO:0000256" key="11">
    <source>
        <dbReference type="ARBA" id="ARBA00022932"/>
    </source>
</evidence>
<dbReference type="SMART" id="SM01159">
    <property type="entry name" value="DUF1744"/>
    <property type="match status" value="1"/>
</dbReference>
<dbReference type="Gene3D" id="3.90.1600.10">
    <property type="entry name" value="Palm domain of DNA polymerase"/>
    <property type="match status" value="1"/>
</dbReference>
<keyword evidence="12 19" id="KW-0408">Iron</keyword>
<evidence type="ECO:0000256" key="18">
    <source>
        <dbReference type="ARBA" id="ARBA00065544"/>
    </source>
</evidence>
<feature type="region of interest" description="Disordered" evidence="20">
    <location>
        <begin position="2009"/>
        <end position="2045"/>
    </location>
</feature>
<keyword evidence="5 19" id="KW-0808">Transferase</keyword>
<evidence type="ECO:0000256" key="8">
    <source>
        <dbReference type="ARBA" id="ARBA00022723"/>
    </source>
</evidence>
<evidence type="ECO:0000256" key="4">
    <source>
        <dbReference type="ARBA" id="ARBA00022485"/>
    </source>
</evidence>
<evidence type="ECO:0000256" key="13">
    <source>
        <dbReference type="ARBA" id="ARBA00023014"/>
    </source>
</evidence>
<dbReference type="Proteomes" id="UP000242770">
    <property type="component" value="Unassembled WGS sequence"/>
</dbReference>
<keyword evidence="15 19" id="KW-0539">Nucleus</keyword>
<evidence type="ECO:0000256" key="6">
    <source>
        <dbReference type="ARBA" id="ARBA00022695"/>
    </source>
</evidence>
<feature type="compositionally biased region" description="Polar residues" evidence="20">
    <location>
        <begin position="1"/>
        <end position="16"/>
    </location>
</feature>
<keyword evidence="23" id="KW-1185">Reference proteome</keyword>
<evidence type="ECO:0000256" key="17">
    <source>
        <dbReference type="ARBA" id="ARBA00057054"/>
    </source>
</evidence>
<dbReference type="GO" id="GO:0006272">
    <property type="term" value="P:leading strand elongation"/>
    <property type="evidence" value="ECO:0007669"/>
    <property type="project" value="TreeGrafter"/>
</dbReference>
<dbReference type="EC" id="2.7.7.7" evidence="19"/>
<dbReference type="CDD" id="cd05535">
    <property type="entry name" value="POLBc_epsilon"/>
    <property type="match status" value="1"/>
</dbReference>
<dbReference type="GO" id="GO:0006297">
    <property type="term" value="P:nucleotide-excision repair, DNA gap filling"/>
    <property type="evidence" value="ECO:0007669"/>
    <property type="project" value="TreeGrafter"/>
</dbReference>
<dbReference type="InterPro" id="IPR042087">
    <property type="entry name" value="DNA_pol_B_thumb"/>
</dbReference>
<dbReference type="InterPro" id="IPR006133">
    <property type="entry name" value="DNA-dir_DNA_pol_B_exonuc"/>
</dbReference>
<comment type="similarity">
    <text evidence="3 19">Belongs to the DNA polymerase type-B family.</text>
</comment>
<comment type="subunit">
    <text evidence="18">Heterotetramer. Consists of 4 subunits: POL2, DPB2, DPB3 and DPB4.</text>
</comment>
<feature type="compositionally biased region" description="Polar residues" evidence="20">
    <location>
        <begin position="2286"/>
        <end position="2307"/>
    </location>
</feature>
<keyword evidence="10 19" id="KW-0862">Zinc</keyword>
<dbReference type="STRING" id="49012.A0A0F7S6A6"/>
<gene>
    <name evidence="22" type="primary">SSCI18670.1</name>
</gene>
<dbReference type="EMBL" id="CCFA01000978">
    <property type="protein sequence ID" value="CDW96864.1"/>
    <property type="molecule type" value="Genomic_DNA"/>
</dbReference>
<dbReference type="FunFam" id="3.90.1600.10:FF:000006">
    <property type="entry name" value="DNA polymerase epsilon catalytic subunit"/>
    <property type="match status" value="1"/>
</dbReference>
<dbReference type="InterPro" id="IPR006172">
    <property type="entry name" value="DNA-dir_DNA_pol_B"/>
</dbReference>
<dbReference type="SUPFAM" id="SSF56672">
    <property type="entry name" value="DNA/RNA polymerases"/>
    <property type="match status" value="1"/>
</dbReference>
<dbReference type="GO" id="GO:0008270">
    <property type="term" value="F:zinc ion binding"/>
    <property type="evidence" value="ECO:0007669"/>
    <property type="project" value="UniProtKB-KW"/>
</dbReference>
<evidence type="ECO:0000256" key="7">
    <source>
        <dbReference type="ARBA" id="ARBA00022705"/>
    </source>
</evidence>
<evidence type="ECO:0000313" key="23">
    <source>
        <dbReference type="Proteomes" id="UP000242770"/>
    </source>
</evidence>
<dbReference type="PANTHER" id="PTHR10670">
    <property type="entry name" value="DNA POLYMERASE EPSILON CATALYTIC SUBUNIT A"/>
    <property type="match status" value="1"/>
</dbReference>
<evidence type="ECO:0000256" key="16">
    <source>
        <dbReference type="ARBA" id="ARBA00049244"/>
    </source>
</evidence>
<name>A0A0F7S6A6_9BASI</name>
<dbReference type="FunFam" id="3.30.420.10:FF:000010">
    <property type="entry name" value="DNA polymerase epsilon catalytic subunit"/>
    <property type="match status" value="1"/>
</dbReference>
<keyword evidence="9 19" id="KW-0863">Zinc-finger</keyword>
<dbReference type="InterPro" id="IPR023211">
    <property type="entry name" value="DNA_pol_palm_dom_sf"/>
</dbReference>
<comment type="cofactor">
    <cofactor evidence="1 19">
        <name>[4Fe-4S] cluster</name>
        <dbReference type="ChEBI" id="CHEBI:49883"/>
    </cofactor>
</comment>
<evidence type="ECO:0000256" key="5">
    <source>
        <dbReference type="ARBA" id="ARBA00022679"/>
    </source>
</evidence>
<dbReference type="InterPro" id="IPR029703">
    <property type="entry name" value="POL2"/>
</dbReference>
<dbReference type="InterPro" id="IPR012337">
    <property type="entry name" value="RNaseH-like_sf"/>
</dbReference>
<dbReference type="Gene3D" id="1.10.132.60">
    <property type="entry name" value="DNA polymerase family B, C-terminal domain"/>
    <property type="match status" value="1"/>
</dbReference>
<dbReference type="InterPro" id="IPR036397">
    <property type="entry name" value="RNaseH_sf"/>
</dbReference>
<protein>
    <recommendedName>
        <fullName evidence="19">DNA polymerase epsilon catalytic subunit</fullName>
        <ecNumber evidence="19">2.7.7.7</ecNumber>
    </recommendedName>
</protein>
<dbReference type="SUPFAM" id="SSF53098">
    <property type="entry name" value="Ribonuclease H-like"/>
    <property type="match status" value="1"/>
</dbReference>
<dbReference type="Pfam" id="PF08490">
    <property type="entry name" value="DUF1744"/>
    <property type="match status" value="1"/>
</dbReference>
<dbReference type="PANTHER" id="PTHR10670:SF0">
    <property type="entry name" value="DNA POLYMERASE EPSILON CATALYTIC SUBUNIT A"/>
    <property type="match status" value="1"/>
</dbReference>
<dbReference type="InterPro" id="IPR054475">
    <property type="entry name" value="Znf-DPOE"/>
</dbReference>
<evidence type="ECO:0000259" key="21">
    <source>
        <dbReference type="SMART" id="SM01159"/>
    </source>
</evidence>
<organism evidence="22 23">
    <name type="scientific">Sporisorium scitamineum</name>
    <dbReference type="NCBI Taxonomy" id="49012"/>
    <lineage>
        <taxon>Eukaryota</taxon>
        <taxon>Fungi</taxon>
        <taxon>Dikarya</taxon>
        <taxon>Basidiomycota</taxon>
        <taxon>Ustilaginomycotina</taxon>
        <taxon>Ustilaginomycetes</taxon>
        <taxon>Ustilaginales</taxon>
        <taxon>Ustilaginaceae</taxon>
        <taxon>Sporisorium</taxon>
    </lineage>
</organism>
<sequence length="2348" mass="264675">MPNTFGLTRRGSNVRSRGTFRKRGGGPKSGSFKSATEKAIANAAAQLVKGVEDGSAVEERFQEVKERDEIDEKLGFHRLEQGDTRQAWLVNMHPTLLRDPDHPTGKNGVDFYFIEDDASMFKATVLYQPYFLVGCRPGTESSVEEWLRRRFEGLIQSIQRDRKEDLKLPNHLLGHQRLYLRLTFLNVQDLLSVRKELLPIAKAAQKKLSAVDTYADVLSAASAAAASASVEIEMETNGEAAGLVGEDGWTGGRKRAAASALDPAECLVDIREYDIPYYLRVAIDQDIRVGLWYDVSFEDGIVSLCMVTDRVKRADPVVMAFDIETTKQPLKFPDAETDAIMMISYMIDGQGYLITNREIVSEDIENFEYTPKDEYEGPFMIFNEENELAVLQRFFEHFRDARPTVVATYNGDSFDFPFIDARARAHGLNMMNEIGFAKDSDNEYKSRATAHLDCFRWVQRDSYLPQGSQGLKAVTVAKLGYDPMELDPELMTPYAIEQPQTLAQYSVSDAVATYYLYMKYVHPFIFSLCNIIPLNPDDVLRKGSGTLCETLLMVQAYKGNIIMPNRHEDPVGNTYKGHLLESETYVGGHVEALEAGVFRSDIETDFRVDPAAIQQLIDDLDAALQFSIREEGKLALNDIENYDEVKAEICTMLEVMRDHPIRKDCPLIYHLDVAAMYPNIMLSYRLQPDSMVSEAMCATCDYNRPGMKCDKRMDWAWRGEYFPAKRDEVNMIRNALANETFPPKAAHLPRRTYDDLEQNERTALLHKRLGDYSRKVYRKTHESKTVIREAVICQRENPFYINTVRDFRDRRYEYKGLHKTWKKNLDKADSLNDTIEAKKMIVLYDSLQLAHKCILNSFYGYVMRKGARWYSMEMAGITCLTGASIIQMAKELVERIGRPLELDTDGIWCMLPGVFPENFTFKVKGGKKFGISYPCTMLNHLVHEKFTNHQYHELVDKEKGKYEVRSENSIFFELDGPYKAMILPSSKEEDKLLKKRYAVFNPDGSLAELKGFEVKRRGELQLIKDFQKQIFEKFLLGTTLDECYAAVAKVANQWLDVLYSKGFTLHDEELIDLIAENKSMSKTLQEYGSQKSTAITTAKRLAEFLGAQMIKDKGLACKFIISAKPFGAPVTERAVPVALFNAEPSVKQHYLKKFLRDNSITDFDIRNILDWNYYIERFGGVIQKLITIPAAMQKVPNPVPRVRHPDWLYKRVAAREDKFKQRKLTDVFRPAAKPTSTEATTNVRPVVAVAAAITTGIEPEVEEVAPDMSVDYSGWMAVMKKKWRRQRLQRAKERKARASGGDAFGSSTLGKGTVGSLFSKHSANMATAVWDVVQICPSSRPGEYRLWISIDQHLQSLKLRVPRQFYVNFKSPPSDSVFLSGVYLAERLVKTLPRDIPCRHLYRITVDEDVYQEQEAHFSNLIHHPNVEGVYEKQLPLDVRALIQLGSTCVYGRNSQAQKLSRALDTGFRLQDLSAPTSVDISPSHKYLAGGAGIRYLYLYHANKDGRHVMSLFSPEGELKVHIVDSAGLRQVPNLETMYADRVAHMRKRGKLPEGTGVFEYADSMRVDVRVHTSASRAFKALAKDLATLKSAKQGSAMLALCTSKDQAYYETRIPSVAEFPIIRIAAAALEDDLPALGWQLYSARRMLQCYLRASAWIRGWIDLASHFDLPLGNMEKDFTLFGADIDFARRLVKQDMVLWWSPHPQPDLGGREQDIHAQSRWDEQESLEISHAGAYSTVCLEVGLVDLAVDSVLQSGTVNEMEGSTSGLAFEGASHNLDEYSRGMVESSTILGDSVLTSAVFTAVKGMVKAWYTAKRRNRSPYAALLSDNFWRWASSDGSALFEPALQRFLFGLMKKTLLQLLAEFKRLGASIVYASFNRLFLLTSKPTAANAMAYSRYLLSAVTSRELFKHIQLDIIHYWEYLLWMDTANFGGVIADAESLVAPAEEQVEESARADAVAPTFNVEMNWNIQTFLPLAVQEKFSVAVGSFIYSLYEYKRRAALDGEHERTPLRAVLEPNTPAKPATPGDGDQAKGDKGEGAAPSTLAPAAKFATDLINHTMTRRMLKQLSELKNAMQTSSDEINTAVARDEDEEYIDMLTTEHRRVWSFPTLPGTWLALSNPLLEFIKTTTAVLALAKENAIEVQIMKRNLLDMINVREFSSEAEFRNPCEPFKLPLVICTFCNDDRTLDLCRDADLMPEATSGGVTTPKWKCAKCGFPYNVAHLEMRLINIATSYLESFHLQDLRCNKCGALKQTNLQPHCECSGSFGLMVTRKETLKKLKADDATTSGPTGNLSAPSSGQDSEGCSHNGGGGGKESSLTRENWLHGDSDSDSEVCVALRLVAFEFD</sequence>
<feature type="region of interest" description="Disordered" evidence="20">
    <location>
        <begin position="2283"/>
        <end position="2331"/>
    </location>
</feature>
<evidence type="ECO:0000256" key="19">
    <source>
        <dbReference type="RuleBase" id="RU365029"/>
    </source>
</evidence>
<dbReference type="SMART" id="SM00486">
    <property type="entry name" value="POLBc"/>
    <property type="match status" value="1"/>
</dbReference>
<dbReference type="InterPro" id="IPR013697">
    <property type="entry name" value="DNA_pol_e_suA_C"/>
</dbReference>
<keyword evidence="4 19" id="KW-0004">4Fe-4S</keyword>
<dbReference type="Gene3D" id="3.30.420.10">
    <property type="entry name" value="Ribonuclease H-like superfamily/Ribonuclease H"/>
    <property type="match status" value="1"/>
</dbReference>
<evidence type="ECO:0000256" key="15">
    <source>
        <dbReference type="ARBA" id="ARBA00023242"/>
    </source>
</evidence>
<dbReference type="Pfam" id="PF23250">
    <property type="entry name" value="zf_DPOE_2"/>
    <property type="match status" value="1"/>
</dbReference>
<keyword evidence="8 19" id="KW-0479">Metal-binding</keyword>
<keyword evidence="13 19" id="KW-0411">Iron-sulfur</keyword>
<evidence type="ECO:0000313" key="22">
    <source>
        <dbReference type="EMBL" id="CDW96864.1"/>
    </source>
</evidence>
<evidence type="ECO:0000256" key="14">
    <source>
        <dbReference type="ARBA" id="ARBA00023125"/>
    </source>
</evidence>
<dbReference type="InterPro" id="IPR043502">
    <property type="entry name" value="DNA/RNA_pol_sf"/>
</dbReference>
<evidence type="ECO:0000256" key="1">
    <source>
        <dbReference type="ARBA" id="ARBA00001966"/>
    </source>
</evidence>
<evidence type="ECO:0000256" key="20">
    <source>
        <dbReference type="SAM" id="MobiDB-lite"/>
    </source>
</evidence>
<evidence type="ECO:0000256" key="12">
    <source>
        <dbReference type="ARBA" id="ARBA00023004"/>
    </source>
</evidence>
<dbReference type="GO" id="GO:0045004">
    <property type="term" value="P:DNA replication proofreading"/>
    <property type="evidence" value="ECO:0007669"/>
    <property type="project" value="TreeGrafter"/>
</dbReference>
<feature type="domain" description="DNA polymerase epsilon catalytic subunit A C-terminal" evidence="21">
    <location>
        <begin position="1534"/>
        <end position="1935"/>
    </location>
</feature>
<dbReference type="CDD" id="cd05779">
    <property type="entry name" value="DNA_polB_epsilon_exo"/>
    <property type="match status" value="1"/>
</dbReference>
<reference evidence="23" key="1">
    <citation type="submission" date="2014-06" db="EMBL/GenBank/DDBJ databases">
        <authorList>
            <person name="Berkman P.J."/>
        </authorList>
    </citation>
    <scope>NUCLEOTIDE SEQUENCE [LARGE SCALE GENOMIC DNA]</scope>
</reference>
<proteinExistence type="inferred from homology"/>